<organism evidence="4 5">
    <name type="scientific">Halobacillus yeomjeoni</name>
    <dbReference type="NCBI Taxonomy" id="311194"/>
    <lineage>
        <taxon>Bacteria</taxon>
        <taxon>Bacillati</taxon>
        <taxon>Bacillota</taxon>
        <taxon>Bacilli</taxon>
        <taxon>Bacillales</taxon>
        <taxon>Bacillaceae</taxon>
        <taxon>Halobacillus</taxon>
    </lineage>
</organism>
<dbReference type="InterPro" id="IPR051729">
    <property type="entry name" value="Opine/Lysopine_DH"/>
</dbReference>
<reference evidence="4 5" key="1">
    <citation type="journal article" date="2005" name="Int. J. Syst. Evol. Microbiol.">
        <title>Halobacillus yeomjeoni sp. nov., isolated from a marine solar saltern in Korea.</title>
        <authorList>
            <person name="Yoon J.H."/>
            <person name="Kang S.J."/>
            <person name="Lee C.H."/>
            <person name="Oh H.W."/>
            <person name="Oh T.K."/>
        </authorList>
    </citation>
    <scope>NUCLEOTIDE SEQUENCE [LARGE SCALE GENOMIC DNA]</scope>
    <source>
        <strain evidence="4 5">KCTC 3957</strain>
    </source>
</reference>
<evidence type="ECO:0000259" key="2">
    <source>
        <dbReference type="Pfam" id="PF01210"/>
    </source>
</evidence>
<feature type="domain" description="Glycerol-3-phosphate dehydrogenase NAD-dependent N-terminal" evidence="2">
    <location>
        <begin position="2"/>
        <end position="105"/>
    </location>
</feature>
<keyword evidence="5" id="KW-1185">Reference proteome</keyword>
<dbReference type="AlphaFoldDB" id="A0A931HXW1"/>
<dbReference type="Gene3D" id="3.40.50.720">
    <property type="entry name" value="NAD(P)-binding Rossmann-like Domain"/>
    <property type="match status" value="1"/>
</dbReference>
<dbReference type="Gene3D" id="1.10.1040.10">
    <property type="entry name" value="N-(1-d-carboxylethyl)-l-norvaline Dehydrogenase, domain 2"/>
    <property type="match status" value="1"/>
</dbReference>
<dbReference type="PANTHER" id="PTHR38015:SF1">
    <property type="entry name" value="OPINE DEHYDROGENASE DOMAIN-CONTAINING PROTEIN"/>
    <property type="match status" value="1"/>
</dbReference>
<dbReference type="InterPro" id="IPR036291">
    <property type="entry name" value="NAD(P)-bd_dom_sf"/>
</dbReference>
<evidence type="ECO:0000259" key="3">
    <source>
        <dbReference type="Pfam" id="PF02317"/>
    </source>
</evidence>
<dbReference type="InterPro" id="IPR003421">
    <property type="entry name" value="Opine_DH"/>
</dbReference>
<accession>A0A931HXW1</accession>
<feature type="domain" description="Opine dehydrogenase" evidence="3">
    <location>
        <begin position="185"/>
        <end position="329"/>
    </location>
</feature>
<protein>
    <submittedName>
        <fullName evidence="4">NAD/NADP octopine/nopaline dehydrogenase family protein</fullName>
    </submittedName>
</protein>
<dbReference type="PANTHER" id="PTHR38015">
    <property type="entry name" value="BLR6086 PROTEIN"/>
    <property type="match status" value="1"/>
</dbReference>
<dbReference type="GO" id="GO:0046168">
    <property type="term" value="P:glycerol-3-phosphate catabolic process"/>
    <property type="evidence" value="ECO:0007669"/>
    <property type="project" value="InterPro"/>
</dbReference>
<dbReference type="Pfam" id="PF02317">
    <property type="entry name" value="Octopine_DH"/>
    <property type="match status" value="1"/>
</dbReference>
<sequence>MKIAVLGSGNGGSALAADWALSNHDVFMFDFEQFPDNIEAIRKNGGIRVEGEIEGFAKIEYAGFDIQHVVKQADLVFVVGPAYSTEKFAEACKPYLEKGQHIIVCPSACAGALVFKKSLGLSLKEQSYIISETSTLPYACRIIEPGHVKVFLKLKGGLYIAAQPSTYTQETLSLVKGVYPHIMAAKNVLQTTLQNSNPVIHPAVTLLNTALIERTDGNFMFYEEGVTGGVGNLMKAVDDEKIKVAEKLGVEVRPDPVIGVEQGYMTEDSYDHGYITAPGYKGIKAQPSLDHRYLNEDVGYTLNLIVDLAEHYEIDIPVIQAIIRIASVVTGKDFVHERRRTMESLGLEGTTLQKINESL</sequence>
<dbReference type="SUPFAM" id="SSF48179">
    <property type="entry name" value="6-phosphogluconate dehydrogenase C-terminal domain-like"/>
    <property type="match status" value="1"/>
</dbReference>
<name>A0A931HXW1_9BACI</name>
<dbReference type="EMBL" id="JADZSC010000003">
    <property type="protein sequence ID" value="MBH0231528.1"/>
    <property type="molecule type" value="Genomic_DNA"/>
</dbReference>
<dbReference type="InterPro" id="IPR008927">
    <property type="entry name" value="6-PGluconate_DH-like_C_sf"/>
</dbReference>
<comment type="caution">
    <text evidence="4">The sequence shown here is derived from an EMBL/GenBank/DDBJ whole genome shotgun (WGS) entry which is preliminary data.</text>
</comment>
<dbReference type="InterPro" id="IPR011128">
    <property type="entry name" value="G3P_DH_NAD-dep_N"/>
</dbReference>
<dbReference type="GO" id="GO:0016616">
    <property type="term" value="F:oxidoreductase activity, acting on the CH-OH group of donors, NAD or NADP as acceptor"/>
    <property type="evidence" value="ECO:0007669"/>
    <property type="project" value="InterPro"/>
</dbReference>
<proteinExistence type="predicted"/>
<dbReference type="InterPro" id="IPR013328">
    <property type="entry name" value="6PGD_dom2"/>
</dbReference>
<evidence type="ECO:0000256" key="1">
    <source>
        <dbReference type="ARBA" id="ARBA00023002"/>
    </source>
</evidence>
<dbReference type="Proteomes" id="UP000614490">
    <property type="component" value="Unassembled WGS sequence"/>
</dbReference>
<evidence type="ECO:0000313" key="5">
    <source>
        <dbReference type="Proteomes" id="UP000614490"/>
    </source>
</evidence>
<dbReference type="GO" id="GO:0051287">
    <property type="term" value="F:NAD binding"/>
    <property type="evidence" value="ECO:0007669"/>
    <property type="project" value="InterPro"/>
</dbReference>
<keyword evidence="1" id="KW-0560">Oxidoreductase</keyword>
<dbReference type="SUPFAM" id="SSF51735">
    <property type="entry name" value="NAD(P)-binding Rossmann-fold domains"/>
    <property type="match status" value="1"/>
</dbReference>
<gene>
    <name evidence="4" type="ORF">H0267_14980</name>
</gene>
<evidence type="ECO:0000313" key="4">
    <source>
        <dbReference type="EMBL" id="MBH0231528.1"/>
    </source>
</evidence>
<dbReference type="Pfam" id="PF01210">
    <property type="entry name" value="NAD_Gly3P_dh_N"/>
    <property type="match status" value="1"/>
</dbReference>
<dbReference type="RefSeq" id="WP_197318147.1">
    <property type="nucleotide sequence ID" value="NZ_JADZSC010000003.1"/>
</dbReference>